<comment type="caution">
    <text evidence="4">The sequence shown here is derived from an EMBL/GenBank/DDBJ whole genome shotgun (WGS) entry which is preliminary data.</text>
</comment>
<feature type="repeat" description="ANK" evidence="3">
    <location>
        <begin position="135"/>
        <end position="167"/>
    </location>
</feature>
<dbReference type="AlphaFoldDB" id="A0AA88YHQ1"/>
<dbReference type="Pfam" id="PF12796">
    <property type="entry name" value="Ank_2"/>
    <property type="match status" value="3"/>
</dbReference>
<dbReference type="InterPro" id="IPR002110">
    <property type="entry name" value="Ankyrin_rpt"/>
</dbReference>
<dbReference type="Gene3D" id="1.25.40.20">
    <property type="entry name" value="Ankyrin repeat-containing domain"/>
    <property type="match status" value="2"/>
</dbReference>
<dbReference type="SUPFAM" id="SSF48403">
    <property type="entry name" value="Ankyrin repeat"/>
    <property type="match status" value="1"/>
</dbReference>
<keyword evidence="5" id="KW-1185">Reference proteome</keyword>
<evidence type="ECO:0000256" key="2">
    <source>
        <dbReference type="ARBA" id="ARBA00023043"/>
    </source>
</evidence>
<dbReference type="PROSITE" id="PS50088">
    <property type="entry name" value="ANK_REPEAT"/>
    <property type="match status" value="5"/>
</dbReference>
<feature type="repeat" description="ANK" evidence="3">
    <location>
        <begin position="169"/>
        <end position="201"/>
    </location>
</feature>
<feature type="repeat" description="ANK" evidence="3">
    <location>
        <begin position="35"/>
        <end position="67"/>
    </location>
</feature>
<dbReference type="InterPro" id="IPR036770">
    <property type="entry name" value="Ankyrin_rpt-contain_sf"/>
</dbReference>
<dbReference type="EMBL" id="VSWD01000006">
    <property type="protein sequence ID" value="KAK3099613.1"/>
    <property type="molecule type" value="Genomic_DNA"/>
</dbReference>
<evidence type="ECO:0000313" key="5">
    <source>
        <dbReference type="Proteomes" id="UP001186944"/>
    </source>
</evidence>
<dbReference type="PROSITE" id="PS50297">
    <property type="entry name" value="ANK_REP_REGION"/>
    <property type="match status" value="4"/>
</dbReference>
<sequence>MTNKGQQLHLAVREGNQGEITKLLDSGVDINSMYYGWTPLQLCLNQNNESLALLLIDRGCDVHLHDKNNVAPFEEALIKGQTKVVRKMLNKGVDPNTPLSSGDPPLCVMCKRGMKDCVKELVQVGKCSLNTVNQKGESPLYIASNEGYDGILRILLEAGGDSDAIHKDTQQTPLIAAANNDHADVVKILLKHGCDVNFTDVHNKTALWYAFSNSSLDVMKLLLKSGADKNVRNLDGQTILDEAKDNDDDEVIELLTRFEKSWT</sequence>
<gene>
    <name evidence="4" type="ORF">FSP39_007044</name>
</gene>
<dbReference type="Proteomes" id="UP001186944">
    <property type="component" value="Unassembled WGS sequence"/>
</dbReference>
<evidence type="ECO:0000256" key="1">
    <source>
        <dbReference type="ARBA" id="ARBA00022737"/>
    </source>
</evidence>
<name>A0AA88YHQ1_PINIB</name>
<accession>A0AA88YHQ1</accession>
<keyword evidence="1" id="KW-0677">Repeat</keyword>
<dbReference type="SMART" id="SM00248">
    <property type="entry name" value="ANK"/>
    <property type="match status" value="7"/>
</dbReference>
<feature type="repeat" description="ANK" evidence="3">
    <location>
        <begin position="202"/>
        <end position="234"/>
    </location>
</feature>
<keyword evidence="2 3" id="KW-0040">ANK repeat</keyword>
<organism evidence="4 5">
    <name type="scientific">Pinctada imbricata</name>
    <name type="common">Atlantic pearl-oyster</name>
    <name type="synonym">Pinctada martensii</name>
    <dbReference type="NCBI Taxonomy" id="66713"/>
    <lineage>
        <taxon>Eukaryota</taxon>
        <taxon>Metazoa</taxon>
        <taxon>Spiralia</taxon>
        <taxon>Lophotrochozoa</taxon>
        <taxon>Mollusca</taxon>
        <taxon>Bivalvia</taxon>
        <taxon>Autobranchia</taxon>
        <taxon>Pteriomorphia</taxon>
        <taxon>Pterioida</taxon>
        <taxon>Pterioidea</taxon>
        <taxon>Pteriidae</taxon>
        <taxon>Pinctada</taxon>
    </lineage>
</organism>
<protein>
    <submittedName>
        <fullName evidence="4">Uncharacterized protein</fullName>
    </submittedName>
</protein>
<evidence type="ECO:0000313" key="4">
    <source>
        <dbReference type="EMBL" id="KAK3099613.1"/>
    </source>
</evidence>
<dbReference type="PRINTS" id="PR01415">
    <property type="entry name" value="ANKYRIN"/>
</dbReference>
<evidence type="ECO:0000256" key="3">
    <source>
        <dbReference type="PROSITE-ProRule" id="PRU00023"/>
    </source>
</evidence>
<dbReference type="PANTHER" id="PTHR24171">
    <property type="entry name" value="ANKYRIN REPEAT DOMAIN-CONTAINING PROTEIN 39-RELATED"/>
    <property type="match status" value="1"/>
</dbReference>
<feature type="repeat" description="ANK" evidence="3">
    <location>
        <begin position="3"/>
        <end position="35"/>
    </location>
</feature>
<proteinExistence type="predicted"/>
<reference evidence="4" key="1">
    <citation type="submission" date="2019-08" db="EMBL/GenBank/DDBJ databases">
        <title>The improved chromosome-level genome for the pearl oyster Pinctada fucata martensii using PacBio sequencing and Hi-C.</title>
        <authorList>
            <person name="Zheng Z."/>
        </authorList>
    </citation>
    <scope>NUCLEOTIDE SEQUENCE</scope>
    <source>
        <strain evidence="4">ZZ-2019</strain>
        <tissue evidence="4">Adductor muscle</tissue>
    </source>
</reference>